<keyword evidence="3" id="KW-1185">Reference proteome</keyword>
<proteinExistence type="predicted"/>
<dbReference type="Gene3D" id="3.40.50.300">
    <property type="entry name" value="P-loop containing nucleotide triphosphate hydrolases"/>
    <property type="match status" value="1"/>
</dbReference>
<dbReference type="SUPFAM" id="SSF52540">
    <property type="entry name" value="P-loop containing nucleoside triphosphate hydrolases"/>
    <property type="match status" value="1"/>
</dbReference>
<dbReference type="EMBL" id="JBBUTG010000017">
    <property type="protein sequence ID" value="MEK8033539.1"/>
    <property type="molecule type" value="Genomic_DNA"/>
</dbReference>
<evidence type="ECO:0000256" key="1">
    <source>
        <dbReference type="SAM" id="MobiDB-lite"/>
    </source>
</evidence>
<name>A0ABU9BWN7_9BURK</name>
<evidence type="ECO:0000313" key="3">
    <source>
        <dbReference type="Proteomes" id="UP001371218"/>
    </source>
</evidence>
<evidence type="ECO:0000313" key="2">
    <source>
        <dbReference type="EMBL" id="MEK8033539.1"/>
    </source>
</evidence>
<protein>
    <submittedName>
        <fullName evidence="2">AAA family ATPase</fullName>
    </submittedName>
</protein>
<feature type="region of interest" description="Disordered" evidence="1">
    <location>
        <begin position="157"/>
        <end position="176"/>
    </location>
</feature>
<dbReference type="Proteomes" id="UP001371218">
    <property type="component" value="Unassembled WGS sequence"/>
</dbReference>
<organism evidence="2 3">
    <name type="scientific">Ideonella lacteola</name>
    <dbReference type="NCBI Taxonomy" id="2984193"/>
    <lineage>
        <taxon>Bacteria</taxon>
        <taxon>Pseudomonadati</taxon>
        <taxon>Pseudomonadota</taxon>
        <taxon>Betaproteobacteria</taxon>
        <taxon>Burkholderiales</taxon>
        <taxon>Sphaerotilaceae</taxon>
        <taxon>Ideonella</taxon>
    </lineage>
</organism>
<accession>A0ABU9BWN7</accession>
<sequence>MSLLHHIGPDQYLALETAEQVTREQVAEAWERAYAELEQRLRSLGAAARLYIVFGLQGAGKSTWIAHHGARYGDRAVFFDGPLPSRRHRQRALQIAAQVGCAATAVWIDTPLGLARERNAGRRGLARIRDEAIQHVFDHLEAPSLDEGFSSVMLVRPDPGLGEPGPDGGAPLAVGA</sequence>
<reference evidence="2 3" key="1">
    <citation type="submission" date="2024-04" db="EMBL/GenBank/DDBJ databases">
        <title>Novel species of the genus Ideonella isolated from streams.</title>
        <authorList>
            <person name="Lu H."/>
        </authorList>
    </citation>
    <scope>NUCLEOTIDE SEQUENCE [LARGE SCALE GENOMIC DNA]</scope>
    <source>
        <strain evidence="2 3">DXS29W</strain>
    </source>
</reference>
<dbReference type="Pfam" id="PF13671">
    <property type="entry name" value="AAA_33"/>
    <property type="match status" value="1"/>
</dbReference>
<comment type="caution">
    <text evidence="2">The sequence shown here is derived from an EMBL/GenBank/DDBJ whole genome shotgun (WGS) entry which is preliminary data.</text>
</comment>
<gene>
    <name evidence="2" type="ORF">AACH06_22185</name>
</gene>
<dbReference type="RefSeq" id="WP_341427964.1">
    <property type="nucleotide sequence ID" value="NZ_JBBUTG010000017.1"/>
</dbReference>
<dbReference type="InterPro" id="IPR027417">
    <property type="entry name" value="P-loop_NTPase"/>
</dbReference>